<evidence type="ECO:0000256" key="12">
    <source>
        <dbReference type="PIRSR" id="PIRSR602403-1"/>
    </source>
</evidence>
<dbReference type="InterPro" id="IPR001128">
    <property type="entry name" value="Cyt_P450"/>
</dbReference>
<dbReference type="Proteomes" id="UP000694388">
    <property type="component" value="Unplaced"/>
</dbReference>
<keyword evidence="5 12" id="KW-0479">Metal-binding</keyword>
<dbReference type="PANTHER" id="PTHR24286:SF100">
    <property type="entry name" value="CYTOCHROME P450 26C1"/>
    <property type="match status" value="1"/>
</dbReference>
<sequence>MLGALGALSVLATAVACLMSLVLLLAVAQHLWLLRWTATRDRAFQLPLPKGSMGLPILGETLHWMVQGANFHSSRREKFGNVFKTHLLGKPVIRVTGAEYIRKIIMGEHSLVASQWPKSVRLLLGDTTLSNSVGDVHRHKRKLFSKVFSRTALENYLPQLQGAVARAVRSWRARPDEVNVYPECQALTFHVAVRVLLGLRPSEADMTRIGKAFQQFVANIFSLPFDVPFSGLRKGLQARAELHNYLETALREKLAARDRSESGEVDAMDYLIESAREQGISISIKELKEAAVELIFAAYSTTSSACTSLVLQLLLHELVLQKLRAELRAHAVPPLGCTCRPADMEIDREWKVRDERPEMCECGGARLSLEQLGKLSYLDCVVKEVLRLLPPVSGGYRTALQTFEIDGYQVPKGWSVLYSIRDTHDTAPQFARPERFEPERFADPLTTAPGDRYHYVPFGGGARSCMGRELARLILKLLGIELAGSCRLELASSKVPQLRTVPVVHPVDGLRVIFHGLDANHNELGVGV</sequence>
<evidence type="ECO:0000256" key="6">
    <source>
        <dbReference type="ARBA" id="ARBA00023002"/>
    </source>
</evidence>
<dbReference type="GO" id="GO:0034653">
    <property type="term" value="P:retinoic acid catabolic process"/>
    <property type="evidence" value="ECO:0007669"/>
    <property type="project" value="UniProtKB-ARBA"/>
</dbReference>
<dbReference type="GO" id="GO:0016705">
    <property type="term" value="F:oxidoreductase activity, acting on paired donors, with incorporation or reduction of molecular oxygen"/>
    <property type="evidence" value="ECO:0007669"/>
    <property type="project" value="InterPro"/>
</dbReference>
<dbReference type="GeneTree" id="ENSGT00800000124060"/>
<keyword evidence="10" id="KW-0472">Membrane</keyword>
<feature type="binding site" description="axial binding residue" evidence="12">
    <location>
        <position position="465"/>
    </location>
    <ligand>
        <name>heme</name>
        <dbReference type="ChEBI" id="CHEBI:30413"/>
    </ligand>
    <ligandPart>
        <name>Fe</name>
        <dbReference type="ChEBI" id="CHEBI:18248"/>
    </ligandPart>
</feature>
<dbReference type="AlphaFoldDB" id="A0A8C4QK99"/>
<comment type="catalytic activity">
    <reaction evidence="11">
        <text>all-trans-retinoate + reduced [NADPH--hemoprotein reductase] + O2 = all-trans-4-hydroxyretinoate + oxidized [NADPH--hemoprotein reductase] + H2O + H(+)</text>
        <dbReference type="Rhea" id="RHEA:51984"/>
        <dbReference type="Rhea" id="RHEA-COMP:11964"/>
        <dbReference type="Rhea" id="RHEA-COMP:11965"/>
        <dbReference type="ChEBI" id="CHEBI:15377"/>
        <dbReference type="ChEBI" id="CHEBI:15378"/>
        <dbReference type="ChEBI" id="CHEBI:15379"/>
        <dbReference type="ChEBI" id="CHEBI:35291"/>
        <dbReference type="ChEBI" id="CHEBI:57618"/>
        <dbReference type="ChEBI" id="CHEBI:58210"/>
        <dbReference type="ChEBI" id="CHEBI:134178"/>
    </reaction>
    <physiologicalReaction direction="left-to-right" evidence="11">
        <dbReference type="Rhea" id="RHEA:51985"/>
    </physiologicalReaction>
</comment>
<evidence type="ECO:0000256" key="9">
    <source>
        <dbReference type="ARBA" id="ARBA00023098"/>
    </source>
</evidence>
<dbReference type="Gene3D" id="1.10.630.10">
    <property type="entry name" value="Cytochrome P450"/>
    <property type="match status" value="1"/>
</dbReference>
<accession>A0A8C4QK99</accession>
<evidence type="ECO:0000256" key="11">
    <source>
        <dbReference type="ARBA" id="ARBA00048965"/>
    </source>
</evidence>
<comment type="subcellular location">
    <subcellularLocation>
        <location evidence="2">Membrane</location>
    </subcellularLocation>
</comment>
<evidence type="ECO:0000256" key="1">
    <source>
        <dbReference type="ARBA" id="ARBA00001971"/>
    </source>
</evidence>
<name>A0A8C4QK99_EPTBU</name>
<keyword evidence="15" id="KW-1185">Reference proteome</keyword>
<evidence type="ECO:0000256" key="4">
    <source>
        <dbReference type="ARBA" id="ARBA00022617"/>
    </source>
</evidence>
<dbReference type="SUPFAM" id="SSF48264">
    <property type="entry name" value="Cytochrome P450"/>
    <property type="match status" value="1"/>
</dbReference>
<dbReference type="GO" id="GO:0020037">
    <property type="term" value="F:heme binding"/>
    <property type="evidence" value="ECO:0007669"/>
    <property type="project" value="InterPro"/>
</dbReference>
<dbReference type="FunFam" id="1.10.630.10:FF:000009">
    <property type="entry name" value="Cytochrome P450 26B1 isoform 1"/>
    <property type="match status" value="1"/>
</dbReference>
<dbReference type="PRINTS" id="PR00385">
    <property type="entry name" value="P450"/>
</dbReference>
<dbReference type="Ensembl" id="ENSEBUT00000017365.1">
    <property type="protein sequence ID" value="ENSEBUP00000016789.1"/>
    <property type="gene ID" value="ENSEBUG00000010538.1"/>
</dbReference>
<evidence type="ECO:0000256" key="7">
    <source>
        <dbReference type="ARBA" id="ARBA00023004"/>
    </source>
</evidence>
<dbReference type="InterPro" id="IPR036396">
    <property type="entry name" value="Cyt_P450_sf"/>
</dbReference>
<evidence type="ECO:0000256" key="13">
    <source>
        <dbReference type="RuleBase" id="RU000461"/>
    </source>
</evidence>
<dbReference type="PROSITE" id="PS00086">
    <property type="entry name" value="CYTOCHROME_P450"/>
    <property type="match status" value="1"/>
</dbReference>
<evidence type="ECO:0000256" key="5">
    <source>
        <dbReference type="ARBA" id="ARBA00022723"/>
    </source>
</evidence>
<comment type="cofactor">
    <cofactor evidence="1 12">
        <name>heme</name>
        <dbReference type="ChEBI" id="CHEBI:30413"/>
    </cofactor>
</comment>
<evidence type="ECO:0000313" key="15">
    <source>
        <dbReference type="Proteomes" id="UP000694388"/>
    </source>
</evidence>
<proteinExistence type="inferred from homology"/>
<keyword evidence="9" id="KW-0443">Lipid metabolism</keyword>
<evidence type="ECO:0000256" key="10">
    <source>
        <dbReference type="ARBA" id="ARBA00023136"/>
    </source>
</evidence>
<evidence type="ECO:0000256" key="8">
    <source>
        <dbReference type="ARBA" id="ARBA00023033"/>
    </source>
</evidence>
<dbReference type="GO" id="GO:0016125">
    <property type="term" value="P:sterol metabolic process"/>
    <property type="evidence" value="ECO:0007669"/>
    <property type="project" value="TreeGrafter"/>
</dbReference>
<dbReference type="Ensembl" id="ENSEBUT00000017381.1">
    <property type="protein sequence ID" value="ENSEBUP00000016805.1"/>
    <property type="gene ID" value="ENSEBUG00000010538.1"/>
</dbReference>
<dbReference type="PANTHER" id="PTHR24286">
    <property type="entry name" value="CYTOCHROME P450 26"/>
    <property type="match status" value="1"/>
</dbReference>
<evidence type="ECO:0000256" key="3">
    <source>
        <dbReference type="ARBA" id="ARBA00010617"/>
    </source>
</evidence>
<organism evidence="14 15">
    <name type="scientific">Eptatretus burgeri</name>
    <name type="common">Inshore hagfish</name>
    <dbReference type="NCBI Taxonomy" id="7764"/>
    <lineage>
        <taxon>Eukaryota</taxon>
        <taxon>Metazoa</taxon>
        <taxon>Chordata</taxon>
        <taxon>Craniata</taxon>
        <taxon>Vertebrata</taxon>
        <taxon>Cyclostomata</taxon>
        <taxon>Myxini</taxon>
        <taxon>Myxiniformes</taxon>
        <taxon>Myxinidae</taxon>
        <taxon>Eptatretinae</taxon>
        <taxon>Eptatretus</taxon>
    </lineage>
</organism>
<keyword evidence="7 12" id="KW-0408">Iron</keyword>
<evidence type="ECO:0000256" key="2">
    <source>
        <dbReference type="ARBA" id="ARBA00004370"/>
    </source>
</evidence>
<dbReference type="PRINTS" id="PR00465">
    <property type="entry name" value="EP450IV"/>
</dbReference>
<protein>
    <submittedName>
        <fullName evidence="14">Cytochrome P450, family 26, subfamily b, polypeptide 1</fullName>
    </submittedName>
</protein>
<keyword evidence="6 13" id="KW-0560">Oxidoreductase</keyword>
<evidence type="ECO:0000313" key="14">
    <source>
        <dbReference type="Ensembl" id="ENSEBUP00000016789.1"/>
    </source>
</evidence>
<reference evidence="14" key="1">
    <citation type="submission" date="2025-05" db="UniProtKB">
        <authorList>
            <consortium name="Ensembl"/>
        </authorList>
    </citation>
    <scope>IDENTIFICATION</scope>
</reference>
<dbReference type="InterPro" id="IPR002403">
    <property type="entry name" value="Cyt_P450_E_grp-IV"/>
</dbReference>
<dbReference type="InterPro" id="IPR017972">
    <property type="entry name" value="Cyt_P450_CS"/>
</dbReference>
<dbReference type="GO" id="GO:0016020">
    <property type="term" value="C:membrane"/>
    <property type="evidence" value="ECO:0007669"/>
    <property type="project" value="UniProtKB-SubCell"/>
</dbReference>
<dbReference type="OMA" id="AHMCLGL"/>
<comment type="similarity">
    <text evidence="3 13">Belongs to the cytochrome P450 family.</text>
</comment>
<dbReference type="Pfam" id="PF00067">
    <property type="entry name" value="p450"/>
    <property type="match status" value="2"/>
</dbReference>
<keyword evidence="8 13" id="KW-0503">Monooxygenase</keyword>
<dbReference type="GO" id="GO:0005506">
    <property type="term" value="F:iron ion binding"/>
    <property type="evidence" value="ECO:0007669"/>
    <property type="project" value="InterPro"/>
</dbReference>
<dbReference type="GO" id="GO:0004497">
    <property type="term" value="F:monooxygenase activity"/>
    <property type="evidence" value="ECO:0007669"/>
    <property type="project" value="UniProtKB-KW"/>
</dbReference>
<keyword evidence="4 12" id="KW-0349">Heme</keyword>